<dbReference type="PANTHER" id="PTHR34351">
    <property type="entry name" value="SLR1927 PROTEIN-RELATED"/>
    <property type="match status" value="1"/>
</dbReference>
<accession>A0AB38YCP3</accession>
<protein>
    <submittedName>
        <fullName evidence="3">DUF58 domain-containing protein</fullName>
    </submittedName>
</protein>
<keyword evidence="2" id="KW-1133">Transmembrane helix</keyword>
<dbReference type="RefSeq" id="WP_304994223.1">
    <property type="nucleotide sequence ID" value="NZ_CP101717.1"/>
</dbReference>
<gene>
    <name evidence="3" type="ORF">NFC81_09360</name>
</gene>
<evidence type="ECO:0000256" key="2">
    <source>
        <dbReference type="SAM" id="Phobius"/>
    </source>
</evidence>
<feature type="transmembrane region" description="Helical" evidence="2">
    <location>
        <begin position="62"/>
        <end position="80"/>
    </location>
</feature>
<evidence type="ECO:0000256" key="1">
    <source>
        <dbReference type="SAM" id="MobiDB-lite"/>
    </source>
</evidence>
<keyword evidence="2" id="KW-0812">Transmembrane</keyword>
<feature type="transmembrane region" description="Helical" evidence="2">
    <location>
        <begin position="38"/>
        <end position="56"/>
    </location>
</feature>
<keyword evidence="2" id="KW-0472">Membrane</keyword>
<proteinExistence type="predicted"/>
<organism evidence="3">
    <name type="scientific">Salinispirillum sp. LH 10-3-1</name>
    <dbReference type="NCBI Taxonomy" id="2952525"/>
    <lineage>
        <taxon>Bacteria</taxon>
        <taxon>Pseudomonadati</taxon>
        <taxon>Pseudomonadota</taxon>
        <taxon>Gammaproteobacteria</taxon>
        <taxon>Oceanospirillales</taxon>
        <taxon>Saccharospirillaceae</taxon>
        <taxon>Salinispirillum</taxon>
    </lineage>
</organism>
<reference evidence="3" key="1">
    <citation type="submission" date="2022-07" db="EMBL/GenBank/DDBJ databases">
        <title>Complete genome sequence of Salinispirillum sp. LH10-3-1 capable of multiple carbohydrate inversion isolated from a soda lake.</title>
        <authorList>
            <person name="Liu J."/>
            <person name="Zhai Y."/>
            <person name="Zhang H."/>
            <person name="Yang H."/>
            <person name="Qu J."/>
            <person name="Li J."/>
        </authorList>
    </citation>
    <scope>NUCLEOTIDE SEQUENCE</scope>
    <source>
        <strain evidence="3">LH 10-3-1</strain>
    </source>
</reference>
<dbReference type="AlphaFoldDB" id="A0AB38YCP3"/>
<sequence length="319" mass="36138">MFIAFLQQYIETSIQRRTPAARQVKLGQRQIFIMPNRYGLSFLALVLLIFVLGTNYQNNLMLAFAFWLAAIFVLSILMTFQNLSGVLLRAGVSGRDFVGQRIEHHWSVEGQHTHYGVRVLNADEVTFLERVGPSFVGEVVTGVIYQRRGRHAAPRLRVETRFPFGWVTAWTWFQPDQQAIVWPLPIDHQAIPSVESGDGETSALQRPPGSADLDHSRPYQVGDAPRRVLWRHYARRGVMMVKTAPPEGVTTQAFSLQQVEHLPIERGLEQLSFWMTEALTADQAWSLQLGNEIIPLSSGVEHLHNCLSRLAIMGEQDDV</sequence>
<dbReference type="PANTHER" id="PTHR34351:SF1">
    <property type="entry name" value="SLR1927 PROTEIN"/>
    <property type="match status" value="1"/>
</dbReference>
<feature type="region of interest" description="Disordered" evidence="1">
    <location>
        <begin position="192"/>
        <end position="219"/>
    </location>
</feature>
<name>A0AB38YCP3_9GAMM</name>
<evidence type="ECO:0000313" key="3">
    <source>
        <dbReference type="EMBL" id="WLD56937.1"/>
    </source>
</evidence>
<dbReference type="EMBL" id="CP101717">
    <property type="protein sequence ID" value="WLD56937.1"/>
    <property type="molecule type" value="Genomic_DNA"/>
</dbReference>